<keyword evidence="2" id="KW-1185">Reference proteome</keyword>
<evidence type="ECO:0000313" key="1">
    <source>
        <dbReference type="EMBL" id="CAJ2638687.1"/>
    </source>
</evidence>
<reference evidence="1" key="1">
    <citation type="submission" date="2023-10" db="EMBL/GenBank/DDBJ databases">
        <authorList>
            <person name="Rodriguez Cubillos JULIANA M."/>
            <person name="De Vega J."/>
        </authorList>
    </citation>
    <scope>NUCLEOTIDE SEQUENCE</scope>
</reference>
<comment type="caution">
    <text evidence="1">The sequence shown here is derived from an EMBL/GenBank/DDBJ whole genome shotgun (WGS) entry which is preliminary data.</text>
</comment>
<accession>A0ACB0J5M3</accession>
<gene>
    <name evidence="1" type="ORF">MILVUS5_LOCUS8846</name>
</gene>
<organism evidence="1 2">
    <name type="scientific">Trifolium pratense</name>
    <name type="common">Red clover</name>
    <dbReference type="NCBI Taxonomy" id="57577"/>
    <lineage>
        <taxon>Eukaryota</taxon>
        <taxon>Viridiplantae</taxon>
        <taxon>Streptophyta</taxon>
        <taxon>Embryophyta</taxon>
        <taxon>Tracheophyta</taxon>
        <taxon>Spermatophyta</taxon>
        <taxon>Magnoliopsida</taxon>
        <taxon>eudicotyledons</taxon>
        <taxon>Gunneridae</taxon>
        <taxon>Pentapetalae</taxon>
        <taxon>rosids</taxon>
        <taxon>fabids</taxon>
        <taxon>Fabales</taxon>
        <taxon>Fabaceae</taxon>
        <taxon>Papilionoideae</taxon>
        <taxon>50 kb inversion clade</taxon>
        <taxon>NPAAA clade</taxon>
        <taxon>Hologalegina</taxon>
        <taxon>IRL clade</taxon>
        <taxon>Trifolieae</taxon>
        <taxon>Trifolium</taxon>
    </lineage>
</organism>
<proteinExistence type="predicted"/>
<protein>
    <submittedName>
        <fullName evidence="1">Uncharacterized protein</fullName>
    </submittedName>
</protein>
<sequence>MVSVDSSYFVSSNKKIISENFTKRKNDYHTNRYINKLSEYCQKNEIEFQLEVNVGPASQVISDAAAKFQPTTLILDKQIHRNMKNFVDRIPCGMYRITSDNSLEKLKDPKSTASKLSERQENISYSEMIPGSEEDGVSLQMSKSLSTDLFTSTGASSQCSTVSTSSIASSQYVLQKYQIGEFFPEQEKQERQSLFHISGIQETRQTEVIHMDEDFTIPVCSVCNNRRLKIESKREFSYLELYTATQGFSAKNFLSEGGFGSVYKGQLDGMPIAVKQHKSASFQGEKEFRSEVNVLRRARHENVVMLLGSCSEGNNRLLVYEYVCNGSLDQHLSEHSRSPLTWEDRIKIAIGAAKGLLYLHKNSIIHRDVRPNNILVTHDLQPLIGDFGLARTHNNDLTHSTEVVGTWGYLAPEYAEYGKVSSRTDVYSFGVVLLQLITGMRTTDKRLGGRSLVGWARPLLKERNYPDLIDERIIDTHDYHQLFWMIRLAEKCLSRDPKKRLTMDEVVNALTDISEGNTCDIGTGDYTPAMSDSSYTSEPEFDENEDENEPFEDEGNLLSTISESTEGSDYTIQMRHMSVRQPPSPPIKNFYSSGSSSFQFSDESNSDYEAHNEKSTEISKSKVGLINS</sequence>
<dbReference type="EMBL" id="CASHSV030000024">
    <property type="protein sequence ID" value="CAJ2638687.1"/>
    <property type="molecule type" value="Genomic_DNA"/>
</dbReference>
<name>A0ACB0J5M3_TRIPR</name>
<evidence type="ECO:0000313" key="2">
    <source>
        <dbReference type="Proteomes" id="UP001177021"/>
    </source>
</evidence>
<dbReference type="Proteomes" id="UP001177021">
    <property type="component" value="Unassembled WGS sequence"/>
</dbReference>